<evidence type="ECO:0000313" key="1">
    <source>
        <dbReference type="EMBL" id="GFI40136.1"/>
    </source>
</evidence>
<organism evidence="1 2">
    <name type="scientific">Thomasclavelia cocleata</name>
    <dbReference type="NCBI Taxonomy" id="69824"/>
    <lineage>
        <taxon>Bacteria</taxon>
        <taxon>Bacillati</taxon>
        <taxon>Bacillota</taxon>
        <taxon>Erysipelotrichia</taxon>
        <taxon>Erysipelotrichales</taxon>
        <taxon>Coprobacillaceae</taxon>
        <taxon>Thomasclavelia</taxon>
    </lineage>
</organism>
<sequence>MENEKTILKEKIHDGPLAKASITILSNGLTISYGNNHYTNIYDKDYELIKSIDFFDYNADSVSPICVSQDLKYAAFMKEDNSLNLLNLENDEITNILLLDNNVDKLSFIFEMTFLDNNTLCYIGATYLEYGEQSTNCYGTIDIASHTYKKTNSEAVTLSTYENKALIHNQAVAPEENSKSASYYFDGANGKPLTMSLTDSINARLTSSGIIFIESGDIGVIKPKVIFNDKEYVLFDIDYTFLINCIYYNNRLYLYGYVNEELIFSIMEIE</sequence>
<accession>A0A829Z7I4</accession>
<evidence type="ECO:0000313" key="2">
    <source>
        <dbReference type="Proteomes" id="UP000490821"/>
    </source>
</evidence>
<gene>
    <name evidence="1" type="ORF">IMSAGC017_00167</name>
</gene>
<protein>
    <submittedName>
        <fullName evidence="1">Uncharacterized protein</fullName>
    </submittedName>
</protein>
<name>A0A829Z7I4_9FIRM</name>
<dbReference type="EMBL" id="BLMI01000026">
    <property type="protein sequence ID" value="GFI40136.1"/>
    <property type="molecule type" value="Genomic_DNA"/>
</dbReference>
<comment type="caution">
    <text evidence="1">The sequence shown here is derived from an EMBL/GenBank/DDBJ whole genome shotgun (WGS) entry which is preliminary data.</text>
</comment>
<dbReference type="Proteomes" id="UP000490821">
    <property type="component" value="Unassembled WGS sequence"/>
</dbReference>
<dbReference type="AlphaFoldDB" id="A0A829Z7I4"/>
<reference evidence="1 2" key="1">
    <citation type="journal article" date="2020" name="Microbiome">
        <title>Single-cell genomics of uncultured bacteria reveals dietary fiber responders in the mouse gut microbiota.</title>
        <authorList>
            <person name="Chijiiwa R."/>
            <person name="Hosokawa M."/>
            <person name="Kogawa M."/>
            <person name="Nishikawa Y."/>
            <person name="Ide K."/>
            <person name="Sakanashi C."/>
            <person name="Takahashi K."/>
            <person name="Takeyama H."/>
        </authorList>
    </citation>
    <scope>NUCLEOTIDE SEQUENCE [LARGE SCALE GENOMIC DNA]</scope>
    <source>
        <strain evidence="1">IMSAGC_017</strain>
    </source>
</reference>
<proteinExistence type="predicted"/>
<dbReference type="SUPFAM" id="SSF69322">
    <property type="entry name" value="Tricorn protease domain 2"/>
    <property type="match status" value="1"/>
</dbReference>